<name>A0A3P6T858_CYLGO</name>
<protein>
    <submittedName>
        <fullName evidence="1">Uncharacterized protein</fullName>
    </submittedName>
</protein>
<reference evidence="1 2" key="1">
    <citation type="submission" date="2018-11" db="EMBL/GenBank/DDBJ databases">
        <authorList>
            <consortium name="Pathogen Informatics"/>
        </authorList>
    </citation>
    <scope>NUCLEOTIDE SEQUENCE [LARGE SCALE GENOMIC DNA]</scope>
</reference>
<evidence type="ECO:0000313" key="2">
    <source>
        <dbReference type="Proteomes" id="UP000271889"/>
    </source>
</evidence>
<proteinExistence type="predicted"/>
<accession>A0A3P6T858</accession>
<dbReference type="EMBL" id="UYRV01015425">
    <property type="protein sequence ID" value="VDK61041.1"/>
    <property type="molecule type" value="Genomic_DNA"/>
</dbReference>
<sequence>MTDDRFRMRVDTGCTGDSKDSGIDVQSRLRNVSKRLHRRDVLKTVMEDTDEAKWDVSCLVPCVQKLS</sequence>
<dbReference type="AlphaFoldDB" id="A0A3P6T858"/>
<evidence type="ECO:0000313" key="1">
    <source>
        <dbReference type="EMBL" id="VDK61041.1"/>
    </source>
</evidence>
<organism evidence="1 2">
    <name type="scientific">Cylicostephanus goldi</name>
    <name type="common">Nematode worm</name>
    <dbReference type="NCBI Taxonomy" id="71465"/>
    <lineage>
        <taxon>Eukaryota</taxon>
        <taxon>Metazoa</taxon>
        <taxon>Ecdysozoa</taxon>
        <taxon>Nematoda</taxon>
        <taxon>Chromadorea</taxon>
        <taxon>Rhabditida</taxon>
        <taxon>Rhabditina</taxon>
        <taxon>Rhabditomorpha</taxon>
        <taxon>Strongyloidea</taxon>
        <taxon>Strongylidae</taxon>
        <taxon>Cylicostephanus</taxon>
    </lineage>
</organism>
<keyword evidence="2" id="KW-1185">Reference proteome</keyword>
<dbReference type="OrthoDB" id="5863067at2759"/>
<gene>
    <name evidence="1" type="ORF">CGOC_LOCUS5197</name>
</gene>
<dbReference type="Proteomes" id="UP000271889">
    <property type="component" value="Unassembled WGS sequence"/>
</dbReference>